<keyword evidence="2" id="KW-1185">Reference proteome</keyword>
<dbReference type="GeneID" id="89938445"/>
<dbReference type="Proteomes" id="UP001302812">
    <property type="component" value="Unassembled WGS sequence"/>
</dbReference>
<protein>
    <recommendedName>
        <fullName evidence="3">Lipoprotein</fullName>
    </recommendedName>
</protein>
<reference evidence="1" key="1">
    <citation type="journal article" date="2023" name="Mol. Phylogenet. Evol.">
        <title>Genome-scale phylogeny and comparative genomics of the fungal order Sordariales.</title>
        <authorList>
            <person name="Hensen N."/>
            <person name="Bonometti L."/>
            <person name="Westerberg I."/>
            <person name="Brannstrom I.O."/>
            <person name="Guillou S."/>
            <person name="Cros-Aarteil S."/>
            <person name="Calhoun S."/>
            <person name="Haridas S."/>
            <person name="Kuo A."/>
            <person name="Mondo S."/>
            <person name="Pangilinan J."/>
            <person name="Riley R."/>
            <person name="LaButti K."/>
            <person name="Andreopoulos B."/>
            <person name="Lipzen A."/>
            <person name="Chen C."/>
            <person name="Yan M."/>
            <person name="Daum C."/>
            <person name="Ng V."/>
            <person name="Clum A."/>
            <person name="Steindorff A."/>
            <person name="Ohm R.A."/>
            <person name="Martin F."/>
            <person name="Silar P."/>
            <person name="Natvig D.O."/>
            <person name="Lalanne C."/>
            <person name="Gautier V."/>
            <person name="Ament-Velasquez S.L."/>
            <person name="Kruys A."/>
            <person name="Hutchinson M.I."/>
            <person name="Powell A.J."/>
            <person name="Barry K."/>
            <person name="Miller A.N."/>
            <person name="Grigoriev I.V."/>
            <person name="Debuchy R."/>
            <person name="Gladieux P."/>
            <person name="Hiltunen Thoren M."/>
            <person name="Johannesson H."/>
        </authorList>
    </citation>
    <scope>NUCLEOTIDE SEQUENCE</scope>
    <source>
        <strain evidence="1">CBS 508.74</strain>
    </source>
</reference>
<dbReference type="AlphaFoldDB" id="A0AAN6YXF7"/>
<reference evidence="1" key="2">
    <citation type="submission" date="2023-05" db="EMBL/GenBank/DDBJ databases">
        <authorList>
            <consortium name="Lawrence Berkeley National Laboratory"/>
            <person name="Steindorff A."/>
            <person name="Hensen N."/>
            <person name="Bonometti L."/>
            <person name="Westerberg I."/>
            <person name="Brannstrom I.O."/>
            <person name="Guillou S."/>
            <person name="Cros-Aarteil S."/>
            <person name="Calhoun S."/>
            <person name="Haridas S."/>
            <person name="Kuo A."/>
            <person name="Mondo S."/>
            <person name="Pangilinan J."/>
            <person name="Riley R."/>
            <person name="Labutti K."/>
            <person name="Andreopoulos B."/>
            <person name="Lipzen A."/>
            <person name="Chen C."/>
            <person name="Yanf M."/>
            <person name="Daum C."/>
            <person name="Ng V."/>
            <person name="Clum A."/>
            <person name="Ohm R."/>
            <person name="Martin F."/>
            <person name="Silar P."/>
            <person name="Natvig D."/>
            <person name="Lalanne C."/>
            <person name="Gautier V."/>
            <person name="Ament-Velasquez S.L."/>
            <person name="Kruys A."/>
            <person name="Hutchinson M.I."/>
            <person name="Powell A.J."/>
            <person name="Barry K."/>
            <person name="Miller A.N."/>
            <person name="Grigoriev I.V."/>
            <person name="Debuchy R."/>
            <person name="Gladieux P."/>
            <person name="Thoren M.H."/>
            <person name="Johannesson H."/>
        </authorList>
    </citation>
    <scope>NUCLEOTIDE SEQUENCE</scope>
    <source>
        <strain evidence="1">CBS 508.74</strain>
    </source>
</reference>
<accession>A0AAN6YXF7</accession>
<evidence type="ECO:0000313" key="2">
    <source>
        <dbReference type="Proteomes" id="UP001302812"/>
    </source>
</evidence>
<evidence type="ECO:0000313" key="1">
    <source>
        <dbReference type="EMBL" id="KAK4116439.1"/>
    </source>
</evidence>
<evidence type="ECO:0008006" key="3">
    <source>
        <dbReference type="Google" id="ProtNLM"/>
    </source>
</evidence>
<organism evidence="1 2">
    <name type="scientific">Canariomyces notabilis</name>
    <dbReference type="NCBI Taxonomy" id="2074819"/>
    <lineage>
        <taxon>Eukaryota</taxon>
        <taxon>Fungi</taxon>
        <taxon>Dikarya</taxon>
        <taxon>Ascomycota</taxon>
        <taxon>Pezizomycotina</taxon>
        <taxon>Sordariomycetes</taxon>
        <taxon>Sordariomycetidae</taxon>
        <taxon>Sordariales</taxon>
        <taxon>Chaetomiaceae</taxon>
        <taxon>Canariomyces</taxon>
    </lineage>
</organism>
<comment type="caution">
    <text evidence="1">The sequence shown here is derived from an EMBL/GenBank/DDBJ whole genome shotgun (WGS) entry which is preliminary data.</text>
</comment>
<proteinExistence type="predicted"/>
<name>A0AAN6YXF7_9PEZI</name>
<gene>
    <name evidence="1" type="ORF">N656DRAFT_774708</name>
</gene>
<dbReference type="RefSeq" id="XP_064674009.1">
    <property type="nucleotide sequence ID" value="XM_064814320.1"/>
</dbReference>
<sequence length="64" mass="6876">MVSWLPRSPAPNWKYVLCAVLSAACDQSGVDRQLKIEAISQSALESRFLANSAIPANCPSKSTP</sequence>
<dbReference type="EMBL" id="MU853333">
    <property type="protein sequence ID" value="KAK4116439.1"/>
    <property type="molecule type" value="Genomic_DNA"/>
</dbReference>
<dbReference type="PROSITE" id="PS51257">
    <property type="entry name" value="PROKAR_LIPOPROTEIN"/>
    <property type="match status" value="1"/>
</dbReference>